<dbReference type="GeneTree" id="ENSGT00940000161100"/>
<dbReference type="GO" id="GO:0009408">
    <property type="term" value="P:response to heat"/>
    <property type="evidence" value="ECO:0007669"/>
    <property type="project" value="TreeGrafter"/>
</dbReference>
<sequence length="176" mass="19803">MERVPSSFFSSPWPGQGLVTHSWPWVTGQLGQYSWTPISFNIPSTVHSGAAKAQMETDSFTISMDVRHFEPDQLSVKVSRDFVEVHGRHEQKKDQHGLVSREFQTRHRIPKGAAVSAISSSLSSEGILRVIIPLLNSKSQNEHLVPISVGQDMLEKIRVQTKDREAIYVQDKLSLK</sequence>
<reference evidence="4" key="3">
    <citation type="submission" date="2025-09" db="UniProtKB">
        <authorList>
            <consortium name="Ensembl"/>
        </authorList>
    </citation>
    <scope>IDENTIFICATION</scope>
</reference>
<dbReference type="GO" id="GO:0051082">
    <property type="term" value="F:unfolded protein binding"/>
    <property type="evidence" value="ECO:0007669"/>
    <property type="project" value="TreeGrafter"/>
</dbReference>
<protein>
    <submittedName>
        <fullName evidence="4">Heat shock protein, alpha-crystallin-related, b6</fullName>
    </submittedName>
</protein>
<gene>
    <name evidence="4" type="primary">hspb6</name>
</gene>
<dbReference type="Ensembl" id="ENSECRT00000026395.1">
    <property type="protein sequence ID" value="ENSECRP00000025853.1"/>
    <property type="gene ID" value="ENSECRG00000017471.1"/>
</dbReference>
<dbReference type="AlphaFoldDB" id="A0A8C4XEE5"/>
<dbReference type="Gene3D" id="2.60.40.790">
    <property type="match status" value="1"/>
</dbReference>
<dbReference type="GeneID" id="114667945"/>
<dbReference type="GO" id="GO:0005634">
    <property type="term" value="C:nucleus"/>
    <property type="evidence" value="ECO:0007669"/>
    <property type="project" value="TreeGrafter"/>
</dbReference>
<dbReference type="GO" id="GO:0043066">
    <property type="term" value="P:negative regulation of apoptotic process"/>
    <property type="evidence" value="ECO:0007669"/>
    <property type="project" value="TreeGrafter"/>
</dbReference>
<dbReference type="Pfam" id="PF00011">
    <property type="entry name" value="HSP20"/>
    <property type="match status" value="1"/>
</dbReference>
<accession>A0A8C4XEE5</accession>
<dbReference type="RefSeq" id="XP_028679312.1">
    <property type="nucleotide sequence ID" value="XM_028823479.2"/>
</dbReference>
<dbReference type="GO" id="GO:0042026">
    <property type="term" value="P:protein refolding"/>
    <property type="evidence" value="ECO:0007669"/>
    <property type="project" value="TreeGrafter"/>
</dbReference>
<dbReference type="InterPro" id="IPR008978">
    <property type="entry name" value="HSP20-like_chaperone"/>
</dbReference>
<name>A0A8C4XEE5_ERPCA</name>
<organism evidence="4 5">
    <name type="scientific">Erpetoichthys calabaricus</name>
    <name type="common">Rope fish</name>
    <name type="synonym">Calamoichthys calabaricus</name>
    <dbReference type="NCBI Taxonomy" id="27687"/>
    <lineage>
        <taxon>Eukaryota</taxon>
        <taxon>Metazoa</taxon>
        <taxon>Chordata</taxon>
        <taxon>Craniata</taxon>
        <taxon>Vertebrata</taxon>
        <taxon>Euteleostomi</taxon>
        <taxon>Actinopterygii</taxon>
        <taxon>Polypteriformes</taxon>
        <taxon>Polypteridae</taxon>
        <taxon>Erpetoichthys</taxon>
    </lineage>
</organism>
<evidence type="ECO:0000256" key="1">
    <source>
        <dbReference type="PROSITE-ProRule" id="PRU00285"/>
    </source>
</evidence>
<dbReference type="PROSITE" id="PS01031">
    <property type="entry name" value="SHSP"/>
    <property type="match status" value="1"/>
</dbReference>
<keyword evidence="5" id="KW-1185">Reference proteome</keyword>
<dbReference type="Proteomes" id="UP000694620">
    <property type="component" value="Chromosome 17"/>
</dbReference>
<evidence type="ECO:0000256" key="2">
    <source>
        <dbReference type="RuleBase" id="RU003616"/>
    </source>
</evidence>
<dbReference type="GO" id="GO:0005737">
    <property type="term" value="C:cytoplasm"/>
    <property type="evidence" value="ECO:0007669"/>
    <property type="project" value="TreeGrafter"/>
</dbReference>
<dbReference type="OrthoDB" id="1431247at2759"/>
<comment type="similarity">
    <text evidence="1 2">Belongs to the small heat shock protein (HSP20) family.</text>
</comment>
<reference evidence="4" key="1">
    <citation type="submission" date="2021-06" db="EMBL/GenBank/DDBJ databases">
        <authorList>
            <consortium name="Wellcome Sanger Institute Data Sharing"/>
        </authorList>
    </citation>
    <scope>NUCLEOTIDE SEQUENCE [LARGE SCALE GENOMIC DNA]</scope>
</reference>
<evidence type="ECO:0000313" key="4">
    <source>
        <dbReference type="Ensembl" id="ENSECRP00000025853.1"/>
    </source>
</evidence>
<dbReference type="PANTHER" id="PTHR45640:SF26">
    <property type="entry name" value="RE23625P"/>
    <property type="match status" value="1"/>
</dbReference>
<evidence type="ECO:0000313" key="5">
    <source>
        <dbReference type="Proteomes" id="UP000694620"/>
    </source>
</evidence>
<dbReference type="InterPro" id="IPR002068">
    <property type="entry name" value="A-crystallin/Hsp20_dom"/>
</dbReference>
<reference evidence="4" key="2">
    <citation type="submission" date="2025-08" db="UniProtKB">
        <authorList>
            <consortium name="Ensembl"/>
        </authorList>
    </citation>
    <scope>IDENTIFICATION</scope>
</reference>
<dbReference type="PRINTS" id="PR00299">
    <property type="entry name" value="ACRYSTALLIN"/>
</dbReference>
<dbReference type="InterPro" id="IPR001436">
    <property type="entry name" value="Alpha-crystallin/sHSP_animal"/>
</dbReference>
<proteinExistence type="inferred from homology"/>
<feature type="domain" description="SHSP" evidence="3">
    <location>
        <begin position="41"/>
        <end position="150"/>
    </location>
</feature>
<dbReference type="PANTHER" id="PTHR45640">
    <property type="entry name" value="HEAT SHOCK PROTEIN HSP-12.2-RELATED"/>
    <property type="match status" value="1"/>
</dbReference>
<dbReference type="SUPFAM" id="SSF49764">
    <property type="entry name" value="HSP20-like chaperones"/>
    <property type="match status" value="1"/>
</dbReference>
<evidence type="ECO:0000259" key="3">
    <source>
        <dbReference type="PROSITE" id="PS01031"/>
    </source>
</evidence>